<comment type="caution">
    <text evidence="8">The sequence shown here is derived from an EMBL/GenBank/DDBJ whole genome shotgun (WGS) entry which is preliminary data.</text>
</comment>
<evidence type="ECO:0000313" key="8">
    <source>
        <dbReference type="EMBL" id="KZA21408.1"/>
    </source>
</evidence>
<dbReference type="PANTHER" id="PTHR34597:SF3">
    <property type="entry name" value="OUTER MEMBRANE TRANSPORTER CDIB"/>
    <property type="match status" value="1"/>
</dbReference>
<dbReference type="Proteomes" id="UP000076296">
    <property type="component" value="Unassembled WGS sequence"/>
</dbReference>
<gene>
    <name evidence="8" type="primary">shlB_1</name>
    <name evidence="8" type="ORF">LV35_00485</name>
</gene>
<dbReference type="GO" id="GO:0098046">
    <property type="term" value="C:type V protein secretion system complex"/>
    <property type="evidence" value="ECO:0007669"/>
    <property type="project" value="TreeGrafter"/>
</dbReference>
<reference evidence="8 9" key="1">
    <citation type="submission" date="2016-01" db="EMBL/GenBank/DDBJ databases">
        <title>Draft sequences of Acinetobacter baumannii isolates from wounded military personnel.</title>
        <authorList>
            <person name="Arivett B.A."/>
            <person name="Fiester S.E."/>
            <person name="Ream D.C."/>
            <person name="Actis L.A."/>
        </authorList>
    </citation>
    <scope>NUCLEOTIDE SEQUENCE [LARGE SCALE GENOMIC DNA]</scope>
    <source>
        <strain evidence="8 9">AB2828</strain>
    </source>
</reference>
<dbReference type="Gene3D" id="2.40.160.50">
    <property type="entry name" value="membrane protein fhac: a member of the omp85/tpsb transporter family"/>
    <property type="match status" value="1"/>
</dbReference>
<evidence type="ECO:0000256" key="3">
    <source>
        <dbReference type="ARBA" id="ARBA00023237"/>
    </source>
</evidence>
<evidence type="ECO:0000256" key="4">
    <source>
        <dbReference type="SAM" id="SignalP"/>
    </source>
</evidence>
<dbReference type="InterPro" id="IPR013686">
    <property type="entry name" value="Polypept-transport_assoc_ShlB"/>
</dbReference>
<dbReference type="PIRSF" id="PIRSF029745">
    <property type="entry name" value="FhaC"/>
    <property type="match status" value="1"/>
</dbReference>
<feature type="signal peptide" evidence="4">
    <location>
        <begin position="1"/>
        <end position="23"/>
    </location>
</feature>
<keyword evidence="2" id="KW-0812">Transmembrane</keyword>
<protein>
    <submittedName>
        <fullName evidence="8">Hemolysin transporter protein ShlB</fullName>
    </submittedName>
</protein>
<dbReference type="PANTHER" id="PTHR34597">
    <property type="entry name" value="SLR1661 PROTEIN"/>
    <property type="match status" value="1"/>
</dbReference>
<dbReference type="Pfam" id="PF08479">
    <property type="entry name" value="POTRA_2"/>
    <property type="match status" value="1"/>
</dbReference>
<evidence type="ECO:0000256" key="2">
    <source>
        <dbReference type="ARBA" id="ARBA00022692"/>
    </source>
</evidence>
<sequence length="579" mass="65880">MQNKIFFTHAFFLLYGLATHAYAIDDISLPDRIRQEQRLKELNQQLEAQITQLPPKPDTTQLQDFKTIVVPEEPCVQVKNINFDSKTLQDPEYYKFHFMLRAIWNHPQKIIGKCIGTQSLHNLVNFAQNELIKKGFITSQVTVDPQDIQQGSLRLGVQIGRLRKIIVEGEQLSLLQLKAALPFKEGDVLNLQQLDQGLENLKRAYTVDIQIVPSNESVQDTQGYSDLVIKLQAHSKISLNLGLDNSGSKDTGKYIGSLGVSINNPFYLSDSLSFNFSHSLDNLHRDLNKNYFVSYQLPLGNYDFSTSYSRYQYEQNVLGANSVLRYHGLSEQGNLNVSRVLSRSGQHKTTLYGKLYHKQNSNFIDDIEIEVQHRRTSGWNAGIQHRQYLGDAVLDAGLDYRHGTGAFDALLAPEEQIKDIDKNPLPSEGYSRAPIWSADLRFQMPFLLLDTPAQYRLNWRGQYAPRVLVPNDRFYIGGRYSVRGFDGELMLSGDNGQYLQQEISVNTQIPNTQFYMAVDQGWVNGENSIAGQRHLMGSVVGVRSYLNHFYIDAFTGRGLIAPQSIKKDWIFGFSLNAFY</sequence>
<dbReference type="InterPro" id="IPR027282">
    <property type="entry name" value="TPS"/>
</dbReference>
<keyword evidence="3" id="KW-0998">Cell outer membrane</keyword>
<evidence type="ECO:0000259" key="5">
    <source>
        <dbReference type="Pfam" id="PF03865"/>
    </source>
</evidence>
<feature type="domain" description="Polypeptide-transport-associated ShlB-type" evidence="6">
    <location>
        <begin position="106"/>
        <end position="157"/>
    </location>
</feature>
<dbReference type="RefSeq" id="WP_001179931.1">
    <property type="nucleotide sequence ID" value="NZ_BHFY01000089.1"/>
</dbReference>
<dbReference type="Pfam" id="PF03865">
    <property type="entry name" value="ShlB"/>
    <property type="match status" value="1"/>
</dbReference>
<evidence type="ECO:0000259" key="7">
    <source>
        <dbReference type="Pfam" id="PF17287"/>
    </source>
</evidence>
<feature type="domain" description="ShlB POTRA" evidence="7">
    <location>
        <begin position="175"/>
        <end position="213"/>
    </location>
</feature>
<keyword evidence="1" id="KW-0472">Membrane</keyword>
<feature type="domain" description="Haemolysin activator HlyB C-terminal" evidence="5">
    <location>
        <begin position="223"/>
        <end position="543"/>
    </location>
</feature>
<dbReference type="Gene3D" id="3.10.20.310">
    <property type="entry name" value="membrane protein fhac"/>
    <property type="match status" value="1"/>
</dbReference>
<keyword evidence="4" id="KW-0732">Signal</keyword>
<keyword evidence="1" id="KW-1134">Transmembrane beta strand</keyword>
<dbReference type="GO" id="GO:0046819">
    <property type="term" value="P:protein secretion by the type V secretion system"/>
    <property type="evidence" value="ECO:0007669"/>
    <property type="project" value="TreeGrafter"/>
</dbReference>
<dbReference type="InterPro" id="IPR005565">
    <property type="entry name" value="Hemolysn_activator_HlyB_C"/>
</dbReference>
<dbReference type="InterPro" id="IPR051544">
    <property type="entry name" value="TPS_OM_transporter"/>
</dbReference>
<proteinExistence type="predicted"/>
<dbReference type="GO" id="GO:0008320">
    <property type="term" value="F:protein transmembrane transporter activity"/>
    <property type="evidence" value="ECO:0007669"/>
    <property type="project" value="TreeGrafter"/>
</dbReference>
<dbReference type="AlphaFoldDB" id="A0A0M3FBN8"/>
<evidence type="ECO:0000259" key="6">
    <source>
        <dbReference type="Pfam" id="PF08479"/>
    </source>
</evidence>
<feature type="chain" id="PRO_5015042958" evidence="4">
    <location>
        <begin position="24"/>
        <end position="579"/>
    </location>
</feature>
<dbReference type="InterPro" id="IPR035251">
    <property type="entry name" value="ShlB_POTRA"/>
</dbReference>
<dbReference type="Pfam" id="PF17287">
    <property type="entry name" value="POTRA_3"/>
    <property type="match status" value="1"/>
</dbReference>
<name>A0A0M3FBN8_ACIBA</name>
<dbReference type="EMBL" id="LRDT01000007">
    <property type="protein sequence ID" value="KZA21408.1"/>
    <property type="molecule type" value="Genomic_DNA"/>
</dbReference>
<evidence type="ECO:0000256" key="1">
    <source>
        <dbReference type="ARBA" id="ARBA00022452"/>
    </source>
</evidence>
<evidence type="ECO:0000313" key="9">
    <source>
        <dbReference type="Proteomes" id="UP000076296"/>
    </source>
</evidence>
<accession>A0A0M3FBN8</accession>
<organism evidence="8 9">
    <name type="scientific">Acinetobacter baumannii</name>
    <dbReference type="NCBI Taxonomy" id="470"/>
    <lineage>
        <taxon>Bacteria</taxon>
        <taxon>Pseudomonadati</taxon>
        <taxon>Pseudomonadota</taxon>
        <taxon>Gammaproteobacteria</taxon>
        <taxon>Moraxellales</taxon>
        <taxon>Moraxellaceae</taxon>
        <taxon>Acinetobacter</taxon>
        <taxon>Acinetobacter calcoaceticus/baumannii complex</taxon>
    </lineage>
</organism>